<keyword evidence="2" id="KW-1185">Reference proteome</keyword>
<dbReference type="GeneID" id="10501999"/>
<sequence>MPFNLIPNSVMVLYIKKKILMSSTDIPDSIKILNFDKNFTSISSTLFLNTNIVKLTFGRSVKIAKGTYLPKCLEILHLNHKDQCHLLSSVPLPESLHTLILGDCTENINIPKTINFLVFVKKFKRNLPKIPINVSKLKITDNYKKPITKSMLPLLLEVFQIGDAIINIEEFRRYN</sequence>
<dbReference type="EMBL" id="GL871079">
    <property type="protein sequence ID" value="EGC34889.1"/>
    <property type="molecule type" value="Genomic_DNA"/>
</dbReference>
<proteinExistence type="predicted"/>
<dbReference type="AlphaFoldDB" id="F0ZMF2"/>
<gene>
    <name evidence="1" type="ORF">DICPUDRAFT_152846</name>
</gene>
<evidence type="ECO:0000313" key="1">
    <source>
        <dbReference type="EMBL" id="EGC34889.1"/>
    </source>
</evidence>
<protein>
    <recommendedName>
        <fullName evidence="3">LRR containing protein</fullName>
    </recommendedName>
</protein>
<name>F0ZMF2_DICPU</name>
<dbReference type="Proteomes" id="UP000001064">
    <property type="component" value="Unassembled WGS sequence"/>
</dbReference>
<organism evidence="1 2">
    <name type="scientific">Dictyostelium purpureum</name>
    <name type="common">Slime mold</name>
    <dbReference type="NCBI Taxonomy" id="5786"/>
    <lineage>
        <taxon>Eukaryota</taxon>
        <taxon>Amoebozoa</taxon>
        <taxon>Evosea</taxon>
        <taxon>Eumycetozoa</taxon>
        <taxon>Dictyostelia</taxon>
        <taxon>Dictyosteliales</taxon>
        <taxon>Dictyosteliaceae</taxon>
        <taxon>Dictyostelium</taxon>
    </lineage>
</organism>
<dbReference type="eggNOG" id="ENOG502RINU">
    <property type="taxonomic scope" value="Eukaryota"/>
</dbReference>
<dbReference type="RefSeq" id="XP_003288581.1">
    <property type="nucleotide sequence ID" value="XM_003288533.1"/>
</dbReference>
<evidence type="ECO:0000313" key="2">
    <source>
        <dbReference type="Proteomes" id="UP000001064"/>
    </source>
</evidence>
<dbReference type="FunCoup" id="F0ZMF2">
    <property type="interactions" value="937"/>
</dbReference>
<reference evidence="2" key="1">
    <citation type="journal article" date="2011" name="Genome Biol.">
        <title>Comparative genomics of the social amoebae Dictyostelium discoideum and Dictyostelium purpureum.</title>
        <authorList>
            <consortium name="US DOE Joint Genome Institute (JGI-PGF)"/>
            <person name="Sucgang R."/>
            <person name="Kuo A."/>
            <person name="Tian X."/>
            <person name="Salerno W."/>
            <person name="Parikh A."/>
            <person name="Feasley C.L."/>
            <person name="Dalin E."/>
            <person name="Tu H."/>
            <person name="Huang E."/>
            <person name="Barry K."/>
            <person name="Lindquist E."/>
            <person name="Shapiro H."/>
            <person name="Bruce D."/>
            <person name="Schmutz J."/>
            <person name="Salamov A."/>
            <person name="Fey P."/>
            <person name="Gaudet P."/>
            <person name="Anjard C."/>
            <person name="Babu M.M."/>
            <person name="Basu S."/>
            <person name="Bushmanova Y."/>
            <person name="van der Wel H."/>
            <person name="Katoh-Kurasawa M."/>
            <person name="Dinh C."/>
            <person name="Coutinho P.M."/>
            <person name="Saito T."/>
            <person name="Elias M."/>
            <person name="Schaap P."/>
            <person name="Kay R.R."/>
            <person name="Henrissat B."/>
            <person name="Eichinger L."/>
            <person name="Rivero F."/>
            <person name="Putnam N.H."/>
            <person name="West C.M."/>
            <person name="Loomis W.F."/>
            <person name="Chisholm R.L."/>
            <person name="Shaulsky G."/>
            <person name="Strassmann J.E."/>
            <person name="Queller D.C."/>
            <person name="Kuspa A."/>
            <person name="Grigoriev I.V."/>
        </authorList>
    </citation>
    <scope>NUCLEOTIDE SEQUENCE [LARGE SCALE GENOMIC DNA]</scope>
    <source>
        <strain evidence="2">QSDP1</strain>
    </source>
</reference>
<evidence type="ECO:0008006" key="3">
    <source>
        <dbReference type="Google" id="ProtNLM"/>
    </source>
</evidence>
<accession>F0ZMF2</accession>
<dbReference type="PANTHER" id="PTHR32134">
    <property type="entry name" value="FNIP REPEAT-CONTAINING PROTEIN"/>
    <property type="match status" value="1"/>
</dbReference>
<dbReference type="OMA" id="CIEECNS"/>
<dbReference type="KEGG" id="dpp:DICPUDRAFT_152846"/>
<dbReference type="VEuPathDB" id="AmoebaDB:DICPUDRAFT_152846"/>
<dbReference type="InterPro" id="IPR051251">
    <property type="entry name" value="STK_FNIP-Repeat"/>
</dbReference>
<dbReference type="PANTHER" id="PTHR32134:SF173">
    <property type="entry name" value="FNIP REPEAT-CONTAINING PROTEIN-RELATED"/>
    <property type="match status" value="1"/>
</dbReference>
<dbReference type="InParanoid" id="F0ZMF2"/>